<accession>A0A2P4PK39</accession>
<evidence type="ECO:0000313" key="1">
    <source>
        <dbReference type="EMBL" id="POG65756.1"/>
    </source>
</evidence>
<keyword evidence="2" id="KW-1185">Reference proteome</keyword>
<organism evidence="1 2">
    <name type="scientific">Rhizophagus irregularis (strain DAOM 181602 / DAOM 197198 / MUCL 43194)</name>
    <name type="common">Arbuscular mycorrhizal fungus</name>
    <name type="synonym">Glomus intraradices</name>
    <dbReference type="NCBI Taxonomy" id="747089"/>
    <lineage>
        <taxon>Eukaryota</taxon>
        <taxon>Fungi</taxon>
        <taxon>Fungi incertae sedis</taxon>
        <taxon>Mucoromycota</taxon>
        <taxon>Glomeromycotina</taxon>
        <taxon>Glomeromycetes</taxon>
        <taxon>Glomerales</taxon>
        <taxon>Glomeraceae</taxon>
        <taxon>Rhizophagus</taxon>
    </lineage>
</organism>
<dbReference type="Proteomes" id="UP000018888">
    <property type="component" value="Unassembled WGS sequence"/>
</dbReference>
<reference evidence="1 2" key="1">
    <citation type="journal article" date="2013" name="Proc. Natl. Acad. Sci. U.S.A.">
        <title>Genome of an arbuscular mycorrhizal fungus provides insight into the oldest plant symbiosis.</title>
        <authorList>
            <person name="Tisserant E."/>
            <person name="Malbreil M."/>
            <person name="Kuo A."/>
            <person name="Kohler A."/>
            <person name="Symeonidi A."/>
            <person name="Balestrini R."/>
            <person name="Charron P."/>
            <person name="Duensing N."/>
            <person name="Frei Dit Frey N."/>
            <person name="Gianinazzi-Pearson V."/>
            <person name="Gilbert L.B."/>
            <person name="Handa Y."/>
            <person name="Herr J.R."/>
            <person name="Hijri M."/>
            <person name="Koul R."/>
            <person name="Kawaguchi M."/>
            <person name="Krajinski F."/>
            <person name="Lammers P.J."/>
            <person name="Masclaux F.G."/>
            <person name="Murat C."/>
            <person name="Morin E."/>
            <person name="Ndikumana S."/>
            <person name="Pagni M."/>
            <person name="Petitpierre D."/>
            <person name="Requena N."/>
            <person name="Rosikiewicz P."/>
            <person name="Riley R."/>
            <person name="Saito K."/>
            <person name="San Clemente H."/>
            <person name="Shapiro H."/>
            <person name="van Tuinen D."/>
            <person name="Becard G."/>
            <person name="Bonfante P."/>
            <person name="Paszkowski U."/>
            <person name="Shachar-Hill Y.Y."/>
            <person name="Tuskan G.A."/>
            <person name="Young P.W."/>
            <person name="Sanders I.R."/>
            <person name="Henrissat B."/>
            <person name="Rensing S.A."/>
            <person name="Grigoriev I.V."/>
            <person name="Corradi N."/>
            <person name="Roux C."/>
            <person name="Martin F."/>
        </authorList>
    </citation>
    <scope>NUCLEOTIDE SEQUENCE [LARGE SCALE GENOMIC DNA]</scope>
    <source>
        <strain evidence="1 2">DAOM 197198</strain>
    </source>
</reference>
<reference evidence="1 2" key="2">
    <citation type="journal article" date="2018" name="New Phytol.">
        <title>High intraspecific genome diversity in the model arbuscular mycorrhizal symbiont Rhizophagus irregularis.</title>
        <authorList>
            <person name="Chen E.C.H."/>
            <person name="Morin E."/>
            <person name="Beaudet D."/>
            <person name="Noel J."/>
            <person name="Yildirir G."/>
            <person name="Ndikumana S."/>
            <person name="Charron P."/>
            <person name="St-Onge C."/>
            <person name="Giorgi J."/>
            <person name="Kruger M."/>
            <person name="Marton T."/>
            <person name="Ropars J."/>
            <person name="Grigoriev I.V."/>
            <person name="Hainaut M."/>
            <person name="Henrissat B."/>
            <person name="Roux C."/>
            <person name="Martin F."/>
            <person name="Corradi N."/>
        </authorList>
    </citation>
    <scope>NUCLEOTIDE SEQUENCE [LARGE SCALE GENOMIC DNA]</scope>
    <source>
        <strain evidence="1 2">DAOM 197198</strain>
    </source>
</reference>
<evidence type="ECO:0000313" key="2">
    <source>
        <dbReference type="Proteomes" id="UP000018888"/>
    </source>
</evidence>
<proteinExistence type="predicted"/>
<protein>
    <submittedName>
        <fullName evidence="1">Uncharacterized protein</fullName>
    </submittedName>
</protein>
<dbReference type="EMBL" id="AUPC02000207">
    <property type="protein sequence ID" value="POG65756.1"/>
    <property type="molecule type" value="Genomic_DNA"/>
</dbReference>
<dbReference type="AlphaFoldDB" id="A0A2P4PK39"/>
<comment type="caution">
    <text evidence="1">The sequence shown here is derived from an EMBL/GenBank/DDBJ whole genome shotgun (WGS) entry which is preliminary data.</text>
</comment>
<sequence length="52" mass="6177">MMFFDIVLFLQRTNDAYEYFNPKIKQPYLLPIKNVYPINIRDGVNFSGHSHA</sequence>
<name>A0A2P4PK39_RHIID</name>
<gene>
    <name evidence="1" type="ORF">GLOIN_2v1663487</name>
</gene>